<keyword evidence="16" id="KW-1185">Reference proteome</keyword>
<evidence type="ECO:0000256" key="8">
    <source>
        <dbReference type="ARBA" id="ARBA00023136"/>
    </source>
</evidence>
<feature type="region of interest" description="Disordered" evidence="12">
    <location>
        <begin position="54"/>
        <end position="76"/>
    </location>
</feature>
<dbReference type="InterPro" id="IPR050922">
    <property type="entry name" value="LytR/CpsA/Psr_CW_biosynth"/>
</dbReference>
<comment type="subcellular location">
    <subcellularLocation>
        <location evidence="1">Cell membrane</location>
        <topology evidence="1">Single-pass type II membrane protein</topology>
    </subcellularLocation>
</comment>
<evidence type="ECO:0000259" key="14">
    <source>
        <dbReference type="Pfam" id="PF03816"/>
    </source>
</evidence>
<keyword evidence="9" id="KW-0804">Transcription</keyword>
<evidence type="ECO:0000256" key="3">
    <source>
        <dbReference type="ARBA" id="ARBA00022475"/>
    </source>
</evidence>
<keyword evidence="4 13" id="KW-0812">Transmembrane</keyword>
<keyword evidence="6 13" id="KW-1133">Transmembrane helix</keyword>
<proteinExistence type="inferred from homology"/>
<keyword evidence="5" id="KW-0735">Signal-anchor</keyword>
<evidence type="ECO:0000256" key="6">
    <source>
        <dbReference type="ARBA" id="ARBA00022989"/>
    </source>
</evidence>
<gene>
    <name evidence="15" type="ORF">ACFFH4_01370</name>
</gene>
<reference evidence="15 16" key="1">
    <citation type="submission" date="2024-09" db="EMBL/GenBank/DDBJ databases">
        <authorList>
            <person name="Sun Q."/>
            <person name="Mori K."/>
        </authorList>
    </citation>
    <scope>NUCLEOTIDE SEQUENCE [LARGE SCALE GENOMIC DNA]</scope>
    <source>
        <strain evidence="15 16">NCAIM B.02301</strain>
    </source>
</reference>
<dbReference type="Pfam" id="PF03816">
    <property type="entry name" value="LytR_cpsA_psr"/>
    <property type="match status" value="1"/>
</dbReference>
<evidence type="ECO:0000256" key="7">
    <source>
        <dbReference type="ARBA" id="ARBA00023015"/>
    </source>
</evidence>
<feature type="transmembrane region" description="Helical" evidence="13">
    <location>
        <begin position="20"/>
        <end position="40"/>
    </location>
</feature>
<evidence type="ECO:0000256" key="9">
    <source>
        <dbReference type="ARBA" id="ARBA00023163"/>
    </source>
</evidence>
<accession>A0ABV6NA99</accession>
<evidence type="ECO:0000313" key="16">
    <source>
        <dbReference type="Proteomes" id="UP001589833"/>
    </source>
</evidence>
<evidence type="ECO:0000256" key="5">
    <source>
        <dbReference type="ARBA" id="ARBA00022968"/>
    </source>
</evidence>
<evidence type="ECO:0000256" key="11">
    <source>
        <dbReference type="ARBA" id="ARBA00040752"/>
    </source>
</evidence>
<dbReference type="RefSeq" id="WP_273843006.1">
    <property type="nucleotide sequence ID" value="NZ_JAQQWT010000006.1"/>
</dbReference>
<evidence type="ECO:0000313" key="15">
    <source>
        <dbReference type="EMBL" id="MFC0557701.1"/>
    </source>
</evidence>
<evidence type="ECO:0000256" key="2">
    <source>
        <dbReference type="ARBA" id="ARBA00006068"/>
    </source>
</evidence>
<dbReference type="EMBL" id="JBHLTR010000003">
    <property type="protein sequence ID" value="MFC0557701.1"/>
    <property type="molecule type" value="Genomic_DNA"/>
</dbReference>
<evidence type="ECO:0000256" key="4">
    <source>
        <dbReference type="ARBA" id="ARBA00022692"/>
    </source>
</evidence>
<dbReference type="InterPro" id="IPR004474">
    <property type="entry name" value="LytR_CpsA_psr"/>
</dbReference>
<comment type="caution">
    <text evidence="15">The sequence shown here is derived from an EMBL/GenBank/DDBJ whole genome shotgun (WGS) entry which is preliminary data.</text>
</comment>
<feature type="domain" description="Cell envelope-related transcriptional attenuator" evidence="14">
    <location>
        <begin position="99"/>
        <end position="242"/>
    </location>
</feature>
<dbReference type="Proteomes" id="UP001589833">
    <property type="component" value="Unassembled WGS sequence"/>
</dbReference>
<name>A0ABV6NA99_9BACI</name>
<organism evidence="15 16">
    <name type="scientific">Halalkalibacter alkalisediminis</name>
    <dbReference type="NCBI Taxonomy" id="935616"/>
    <lineage>
        <taxon>Bacteria</taxon>
        <taxon>Bacillati</taxon>
        <taxon>Bacillota</taxon>
        <taxon>Bacilli</taxon>
        <taxon>Bacillales</taxon>
        <taxon>Bacillaceae</taxon>
        <taxon>Halalkalibacter</taxon>
    </lineage>
</organism>
<comment type="function">
    <text evidence="10">Involved in SarA attenuation. Affects resistance to oxacillin and teicoplanin, as well as the synthesis of virulence factors.</text>
</comment>
<dbReference type="Gene3D" id="3.40.630.190">
    <property type="entry name" value="LCP protein"/>
    <property type="match status" value="1"/>
</dbReference>
<dbReference type="NCBIfam" id="TIGR00350">
    <property type="entry name" value="lytR_cpsA_psr"/>
    <property type="match status" value="1"/>
</dbReference>
<dbReference type="PANTHER" id="PTHR33392:SF8">
    <property type="entry name" value="REGULATORY PROTEIN MSRR"/>
    <property type="match status" value="1"/>
</dbReference>
<evidence type="ECO:0000256" key="1">
    <source>
        <dbReference type="ARBA" id="ARBA00004401"/>
    </source>
</evidence>
<dbReference type="PANTHER" id="PTHR33392">
    <property type="entry name" value="POLYISOPRENYL-TEICHOIC ACID--PEPTIDOGLYCAN TEICHOIC ACID TRANSFERASE TAGU"/>
    <property type="match status" value="1"/>
</dbReference>
<evidence type="ECO:0000256" key="13">
    <source>
        <dbReference type="SAM" id="Phobius"/>
    </source>
</evidence>
<comment type="similarity">
    <text evidence="2">Belongs to the LytR/CpsA/Psr (LCP) family.</text>
</comment>
<keyword evidence="3" id="KW-1003">Cell membrane</keyword>
<protein>
    <recommendedName>
        <fullName evidence="11">Regulatory protein MsrR</fullName>
    </recommendedName>
</protein>
<evidence type="ECO:0000256" key="12">
    <source>
        <dbReference type="SAM" id="MobiDB-lite"/>
    </source>
</evidence>
<keyword evidence="8 13" id="KW-0472">Membrane</keyword>
<sequence length="327" mass="36956">MSTRKRIRRKNKKSVIKKLFISTIIAIALILFTIGSYVYLQYEAGKSLSENQLSEASETPTIPKKHSTKKILSTNEPENNAPINVLLVGVDKLNNGLARTDTIMIAQYNPLNGDSKVASIMRDSYVEVPGRSNNKINASFAFGGVDLLRETIRHNFGLDIHYYALINFEGFIHLVDTIAPNGITVLTEEQMYDPNNSIKFQPGEHVLDGVNTLNYVRFRKDRENDFGRVRRQQEVLNLLKNELFTLSGISKIPKLTGMIEPHLDTNIQTSKLLSLGRDVVLNPIDEIKTLRIPIDGSFKDAYYQHAGSVLQMDLEENQKAIQEFFSN</sequence>
<evidence type="ECO:0000256" key="10">
    <source>
        <dbReference type="ARBA" id="ARBA00037178"/>
    </source>
</evidence>
<keyword evidence="7" id="KW-0805">Transcription regulation</keyword>